<keyword evidence="6" id="KW-0811">Translocation</keyword>
<keyword evidence="3" id="KW-0812">Transmembrane</keyword>
<keyword evidence="7" id="KW-0472">Membrane</keyword>
<evidence type="ECO:0000256" key="1">
    <source>
        <dbReference type="ARBA" id="ARBA00004167"/>
    </source>
</evidence>
<evidence type="ECO:0000256" key="8">
    <source>
        <dbReference type="SAM" id="MobiDB-lite"/>
    </source>
</evidence>
<dbReference type="Pfam" id="PF02416">
    <property type="entry name" value="TatA_B_E"/>
    <property type="match status" value="1"/>
</dbReference>
<name>A0A917H1M9_9MICC</name>
<dbReference type="Gene3D" id="1.20.5.3310">
    <property type="match status" value="1"/>
</dbReference>
<protein>
    <recommendedName>
        <fullName evidence="11">Sec-independent protein translocase protein TatB</fullName>
    </recommendedName>
</protein>
<feature type="region of interest" description="Disordered" evidence="8">
    <location>
        <begin position="81"/>
        <end position="163"/>
    </location>
</feature>
<evidence type="ECO:0000313" key="9">
    <source>
        <dbReference type="EMBL" id="GGG64625.1"/>
    </source>
</evidence>
<proteinExistence type="predicted"/>
<accession>A0A917H1M9</accession>
<reference evidence="9" key="2">
    <citation type="submission" date="2020-09" db="EMBL/GenBank/DDBJ databases">
        <authorList>
            <person name="Sun Q."/>
            <person name="Zhou Y."/>
        </authorList>
    </citation>
    <scope>NUCLEOTIDE SEQUENCE</scope>
    <source>
        <strain evidence="9">CGMCC 1.12187</strain>
    </source>
</reference>
<keyword evidence="2" id="KW-0813">Transport</keyword>
<evidence type="ECO:0008006" key="11">
    <source>
        <dbReference type="Google" id="ProtNLM"/>
    </source>
</evidence>
<dbReference type="Proteomes" id="UP000638848">
    <property type="component" value="Unassembled WGS sequence"/>
</dbReference>
<evidence type="ECO:0000256" key="5">
    <source>
        <dbReference type="ARBA" id="ARBA00022989"/>
    </source>
</evidence>
<sequence>MFGINGGEMIVLLLLALFIIGPERLPGYADQLKDLVKAAKRYASGAKTELKETFGPEIDDVDWRKYDPRQYDPRTIVREALAEADAPEPDPEELRRREVTVARESEEERRAFEDHLERKRTPAHAPEPELEPLPEQDHDAPQQLAAVGAAPGPRVTPYDGEAT</sequence>
<keyword evidence="10" id="KW-1185">Reference proteome</keyword>
<comment type="subcellular location">
    <subcellularLocation>
        <location evidence="1">Membrane</location>
        <topology evidence="1">Single-pass membrane protein</topology>
    </subcellularLocation>
</comment>
<organism evidence="9 10">
    <name type="scientific">Kocuria dechangensis</name>
    <dbReference type="NCBI Taxonomy" id="1176249"/>
    <lineage>
        <taxon>Bacteria</taxon>
        <taxon>Bacillati</taxon>
        <taxon>Actinomycetota</taxon>
        <taxon>Actinomycetes</taxon>
        <taxon>Micrococcales</taxon>
        <taxon>Micrococcaceae</taxon>
        <taxon>Kocuria</taxon>
    </lineage>
</organism>
<evidence type="ECO:0000313" key="10">
    <source>
        <dbReference type="Proteomes" id="UP000638848"/>
    </source>
</evidence>
<dbReference type="AlphaFoldDB" id="A0A917H1M9"/>
<evidence type="ECO:0000256" key="7">
    <source>
        <dbReference type="ARBA" id="ARBA00023136"/>
    </source>
</evidence>
<dbReference type="EMBL" id="BMEQ01000019">
    <property type="protein sequence ID" value="GGG64625.1"/>
    <property type="molecule type" value="Genomic_DNA"/>
</dbReference>
<dbReference type="RefSeq" id="WP_188538703.1">
    <property type="nucleotide sequence ID" value="NZ_BMEQ01000019.1"/>
</dbReference>
<keyword evidence="4" id="KW-0653">Protein transport</keyword>
<evidence type="ECO:0000256" key="2">
    <source>
        <dbReference type="ARBA" id="ARBA00022448"/>
    </source>
</evidence>
<dbReference type="PRINTS" id="PR01506">
    <property type="entry name" value="TATBPROTEIN"/>
</dbReference>
<keyword evidence="5" id="KW-1133">Transmembrane helix</keyword>
<gene>
    <name evidence="9" type="ORF">GCM10011374_30370</name>
</gene>
<comment type="caution">
    <text evidence="9">The sequence shown here is derived from an EMBL/GenBank/DDBJ whole genome shotgun (WGS) entry which is preliminary data.</text>
</comment>
<evidence type="ECO:0000256" key="3">
    <source>
        <dbReference type="ARBA" id="ARBA00022692"/>
    </source>
</evidence>
<feature type="compositionally biased region" description="Basic and acidic residues" evidence="8">
    <location>
        <begin position="92"/>
        <end position="120"/>
    </location>
</feature>
<dbReference type="InterPro" id="IPR003369">
    <property type="entry name" value="TatA/B/E"/>
</dbReference>
<evidence type="ECO:0000256" key="4">
    <source>
        <dbReference type="ARBA" id="ARBA00022927"/>
    </source>
</evidence>
<evidence type="ECO:0000256" key="6">
    <source>
        <dbReference type="ARBA" id="ARBA00023010"/>
    </source>
</evidence>
<reference evidence="9" key="1">
    <citation type="journal article" date="2014" name="Int. J. Syst. Evol. Microbiol.">
        <title>Complete genome sequence of Corynebacterium casei LMG S-19264T (=DSM 44701T), isolated from a smear-ripened cheese.</title>
        <authorList>
            <consortium name="US DOE Joint Genome Institute (JGI-PGF)"/>
            <person name="Walter F."/>
            <person name="Albersmeier A."/>
            <person name="Kalinowski J."/>
            <person name="Ruckert C."/>
        </authorList>
    </citation>
    <scope>NUCLEOTIDE SEQUENCE</scope>
    <source>
        <strain evidence="9">CGMCC 1.12187</strain>
    </source>
</reference>